<gene>
    <name evidence="2" type="ORF">DMW51_22930</name>
</gene>
<organism evidence="2 3">
    <name type="scientific">Serratia marcescens</name>
    <dbReference type="NCBI Taxonomy" id="615"/>
    <lineage>
        <taxon>Bacteria</taxon>
        <taxon>Pseudomonadati</taxon>
        <taxon>Pseudomonadota</taxon>
        <taxon>Gammaproteobacteria</taxon>
        <taxon>Enterobacterales</taxon>
        <taxon>Yersiniaceae</taxon>
        <taxon>Serratia</taxon>
    </lineage>
</organism>
<dbReference type="InterPro" id="IPR007684">
    <property type="entry name" value="Znf_Ogr/Delta"/>
</dbReference>
<comment type="caution">
    <text evidence="2">The sequence shown here is derived from an EMBL/GenBank/DDBJ whole genome shotgun (WGS) entry which is preliminary data.</text>
</comment>
<accession>A0ABX5N7H6</accession>
<dbReference type="Proteomes" id="UP000247823">
    <property type="component" value="Unassembled WGS sequence"/>
</dbReference>
<reference evidence="2" key="2">
    <citation type="submission" date="2018-06" db="EMBL/GenBank/DDBJ databases">
        <authorList>
            <person name="Martins R.C."/>
            <person name="Perdigao-Neto L.V."/>
            <person name="Costa S.F."/>
            <person name="Levin A.S.S."/>
        </authorList>
    </citation>
    <scope>NUCLEOTIDE SEQUENCE</scope>
    <source>
        <strain evidence="2">1283</strain>
    </source>
</reference>
<feature type="domain" description="Zinc finger Ogr/Delta-type" evidence="1">
    <location>
        <begin position="8"/>
        <end position="53"/>
    </location>
</feature>
<sequence>MRTFTVVCPDCESKAIISKTNRKHKMLADVYCTCSNPECGHRFVANVTFSHTLCPSALTHGQMIQSLLKGITPEQRADTIGWLKAAQDKETQEAKDRVPDPIKPVVTRRKHADYVAKP</sequence>
<dbReference type="Pfam" id="PF04606">
    <property type="entry name" value="Ogr_Delta"/>
    <property type="match status" value="1"/>
</dbReference>
<protein>
    <submittedName>
        <fullName evidence="2">Transcriptional regulator</fullName>
    </submittedName>
</protein>
<dbReference type="EMBL" id="QJQB01000520">
    <property type="protein sequence ID" value="PYA58159.1"/>
    <property type="molecule type" value="Genomic_DNA"/>
</dbReference>
<reference evidence="2" key="1">
    <citation type="submission" date="2018-06" db="EMBL/GenBank/DDBJ databases">
        <title>Serratia marcescens genome sequencing and assembly.</title>
        <authorList>
            <person name="Martins R.C.R."/>
            <person name="Perdigao-Neto L.V."/>
            <person name="Costa S.F."/>
            <person name="Levin A.S.S."/>
        </authorList>
    </citation>
    <scope>NUCLEOTIDE SEQUENCE</scope>
    <source>
        <strain evidence="2">1283</strain>
    </source>
</reference>
<proteinExistence type="predicted"/>
<name>A0ABX5N7H6_SERMA</name>
<dbReference type="RefSeq" id="WP_110593841.1">
    <property type="nucleotide sequence ID" value="NZ_CAMIRD010000015.1"/>
</dbReference>
<evidence type="ECO:0000259" key="1">
    <source>
        <dbReference type="Pfam" id="PF04606"/>
    </source>
</evidence>
<keyword evidence="3" id="KW-1185">Reference proteome</keyword>
<evidence type="ECO:0000313" key="3">
    <source>
        <dbReference type="Proteomes" id="UP000247823"/>
    </source>
</evidence>
<evidence type="ECO:0000313" key="2">
    <source>
        <dbReference type="EMBL" id="PYA58159.1"/>
    </source>
</evidence>